<sequence>MVALINGLAAGSSILSNNSTSPVSSVMFAVPLSSNFPRSELAFRYRLHCRGFSRPRIINAGASITMNDGATPSGNEVYTVNDFMTRKEQLHILKPTTTIDRALEMMVQYRISGFPVIDDDWNLVGVVSDYDLLALDSISGDGSNEKKLFPEVDRTWKTFNKIQNLLSKNQGRFISEVMTDAPLVVRELSNLEDAARLLLRTKYRRLPVLDASGKLVGMITRGNVVSAALQIKREKEL</sequence>
<dbReference type="PANTHER" id="PTHR48108">
    <property type="entry name" value="CBS DOMAIN-CONTAINING PROTEIN CBSX2, CHLOROPLASTIC"/>
    <property type="match status" value="1"/>
</dbReference>
<feature type="domain" description="CBS" evidence="3">
    <location>
        <begin position="84"/>
        <end position="143"/>
    </location>
</feature>
<dbReference type="STRING" id="29655.A0A0K9PKD2"/>
<keyword evidence="2" id="KW-0129">CBS domain</keyword>
<dbReference type="OrthoDB" id="418595at2759"/>
<dbReference type="SUPFAM" id="SSF54631">
    <property type="entry name" value="CBS-domain pair"/>
    <property type="match status" value="1"/>
</dbReference>
<comment type="caution">
    <text evidence="4">The sequence shown here is derived from an EMBL/GenBank/DDBJ whole genome shotgun (WGS) entry which is preliminary data.</text>
</comment>
<dbReference type="Gene3D" id="3.10.580.10">
    <property type="entry name" value="CBS-domain"/>
    <property type="match status" value="1"/>
</dbReference>
<proteinExistence type="predicted"/>
<organism evidence="4 5">
    <name type="scientific">Zostera marina</name>
    <name type="common">Eelgrass</name>
    <dbReference type="NCBI Taxonomy" id="29655"/>
    <lineage>
        <taxon>Eukaryota</taxon>
        <taxon>Viridiplantae</taxon>
        <taxon>Streptophyta</taxon>
        <taxon>Embryophyta</taxon>
        <taxon>Tracheophyta</taxon>
        <taxon>Spermatophyta</taxon>
        <taxon>Magnoliopsida</taxon>
        <taxon>Liliopsida</taxon>
        <taxon>Zosteraceae</taxon>
        <taxon>Zostera</taxon>
    </lineage>
</organism>
<dbReference type="AlphaFoldDB" id="A0A0K9PKD2"/>
<dbReference type="Pfam" id="PF00571">
    <property type="entry name" value="CBS"/>
    <property type="match status" value="2"/>
</dbReference>
<protein>
    <submittedName>
        <fullName evidence="4">CBS domain-containing protein CBSX1, chloroplastic</fullName>
    </submittedName>
</protein>
<dbReference type="PANTHER" id="PTHR48108:SF6">
    <property type="entry name" value="CBS DOMAIN-CONTAINING PROTEIN CBSX1, CHLOROPLASTIC"/>
    <property type="match status" value="1"/>
</dbReference>
<name>A0A0K9PKD2_ZOSMR</name>
<keyword evidence="5" id="KW-1185">Reference proteome</keyword>
<dbReference type="PROSITE" id="PS51371">
    <property type="entry name" value="CBS"/>
    <property type="match status" value="2"/>
</dbReference>
<gene>
    <name evidence="4" type="ORF">ZOSMA_214G00070</name>
</gene>
<dbReference type="OMA" id="FRRCLPQ"/>
<evidence type="ECO:0000313" key="4">
    <source>
        <dbReference type="EMBL" id="KMZ69419.1"/>
    </source>
</evidence>
<keyword evidence="1" id="KW-0677">Repeat</keyword>
<accession>A0A0K9PKD2</accession>
<reference evidence="5" key="1">
    <citation type="journal article" date="2016" name="Nature">
        <title>The genome of the seagrass Zostera marina reveals angiosperm adaptation to the sea.</title>
        <authorList>
            <person name="Olsen J.L."/>
            <person name="Rouze P."/>
            <person name="Verhelst B."/>
            <person name="Lin Y.-C."/>
            <person name="Bayer T."/>
            <person name="Collen J."/>
            <person name="Dattolo E."/>
            <person name="De Paoli E."/>
            <person name="Dittami S."/>
            <person name="Maumus F."/>
            <person name="Michel G."/>
            <person name="Kersting A."/>
            <person name="Lauritano C."/>
            <person name="Lohaus R."/>
            <person name="Toepel M."/>
            <person name="Tonon T."/>
            <person name="Vanneste K."/>
            <person name="Amirebrahimi M."/>
            <person name="Brakel J."/>
            <person name="Bostroem C."/>
            <person name="Chovatia M."/>
            <person name="Grimwood J."/>
            <person name="Jenkins J.W."/>
            <person name="Jueterbock A."/>
            <person name="Mraz A."/>
            <person name="Stam W.T."/>
            <person name="Tice H."/>
            <person name="Bornberg-Bauer E."/>
            <person name="Green P.J."/>
            <person name="Pearson G.A."/>
            <person name="Procaccini G."/>
            <person name="Duarte C.M."/>
            <person name="Schmutz J."/>
            <person name="Reusch T.B.H."/>
            <person name="Van de Peer Y."/>
        </authorList>
    </citation>
    <scope>NUCLEOTIDE SEQUENCE [LARGE SCALE GENOMIC DNA]</scope>
    <source>
        <strain evidence="5">cv. Finnish</strain>
    </source>
</reference>
<dbReference type="InterPro" id="IPR051462">
    <property type="entry name" value="CBS_domain-containing"/>
</dbReference>
<dbReference type="EMBL" id="LFYR01000769">
    <property type="protein sequence ID" value="KMZ69419.1"/>
    <property type="molecule type" value="Genomic_DNA"/>
</dbReference>
<evidence type="ECO:0000256" key="2">
    <source>
        <dbReference type="PROSITE-ProRule" id="PRU00703"/>
    </source>
</evidence>
<evidence type="ECO:0000256" key="1">
    <source>
        <dbReference type="ARBA" id="ARBA00022737"/>
    </source>
</evidence>
<evidence type="ECO:0000259" key="3">
    <source>
        <dbReference type="PROSITE" id="PS51371"/>
    </source>
</evidence>
<dbReference type="InterPro" id="IPR046342">
    <property type="entry name" value="CBS_dom_sf"/>
</dbReference>
<evidence type="ECO:0000313" key="5">
    <source>
        <dbReference type="Proteomes" id="UP000036987"/>
    </source>
</evidence>
<dbReference type="SMART" id="SM00116">
    <property type="entry name" value="CBS"/>
    <property type="match status" value="2"/>
</dbReference>
<dbReference type="Proteomes" id="UP000036987">
    <property type="component" value="Unassembled WGS sequence"/>
</dbReference>
<dbReference type="InterPro" id="IPR000644">
    <property type="entry name" value="CBS_dom"/>
</dbReference>
<feature type="domain" description="CBS" evidence="3">
    <location>
        <begin position="178"/>
        <end position="237"/>
    </location>
</feature>